<dbReference type="Proteomes" id="UP000515823">
    <property type="component" value="Chromosome"/>
</dbReference>
<evidence type="ECO:0000313" key="3">
    <source>
        <dbReference type="Proteomes" id="UP000515823"/>
    </source>
</evidence>
<protein>
    <submittedName>
        <fullName evidence="2">Uncharacterized protein</fullName>
    </submittedName>
</protein>
<keyword evidence="1" id="KW-0812">Transmembrane</keyword>
<keyword evidence="3" id="KW-1185">Reference proteome</keyword>
<name>A0A7G9G506_9FIRM</name>
<organism evidence="2 3">
    <name type="scientific">Qiania dongpingensis</name>
    <dbReference type="NCBI Taxonomy" id="2763669"/>
    <lineage>
        <taxon>Bacteria</taxon>
        <taxon>Bacillati</taxon>
        <taxon>Bacillota</taxon>
        <taxon>Clostridia</taxon>
        <taxon>Lachnospirales</taxon>
        <taxon>Lachnospiraceae</taxon>
        <taxon>Qiania</taxon>
    </lineage>
</organism>
<dbReference type="AlphaFoldDB" id="A0A7G9G506"/>
<feature type="transmembrane region" description="Helical" evidence="1">
    <location>
        <begin position="25"/>
        <end position="43"/>
    </location>
</feature>
<evidence type="ECO:0000313" key="2">
    <source>
        <dbReference type="EMBL" id="QNM05888.1"/>
    </source>
</evidence>
<dbReference type="EMBL" id="CP060634">
    <property type="protein sequence ID" value="QNM05888.1"/>
    <property type="molecule type" value="Genomic_DNA"/>
</dbReference>
<evidence type="ECO:0000256" key="1">
    <source>
        <dbReference type="SAM" id="Phobius"/>
    </source>
</evidence>
<accession>A0A7G9G506</accession>
<sequence>MKRLIGLCLFWMGIGMLLYLILPNNFFSICLMAGSIAGGYYLFCGC</sequence>
<keyword evidence="1" id="KW-1133">Transmembrane helix</keyword>
<reference evidence="2 3" key="1">
    <citation type="submission" date="2020-08" db="EMBL/GenBank/DDBJ databases">
        <authorList>
            <person name="Liu C."/>
            <person name="Sun Q."/>
        </authorList>
    </citation>
    <scope>NUCLEOTIDE SEQUENCE [LARGE SCALE GENOMIC DNA]</scope>
    <source>
        <strain evidence="2 3">NSJ-38</strain>
    </source>
</reference>
<proteinExistence type="predicted"/>
<keyword evidence="1" id="KW-0472">Membrane</keyword>
<dbReference type="KEGG" id="qdo:H9Q78_01555"/>
<gene>
    <name evidence="2" type="ORF">H9Q78_01555</name>
</gene>
<dbReference type="RefSeq" id="WP_231062570.1">
    <property type="nucleotide sequence ID" value="NZ_CP060634.1"/>
</dbReference>